<gene>
    <name evidence="5" type="primary">Dere\GG13980</name>
    <name evidence="5" type="synonym">dere_GLEANR_14195</name>
    <name evidence="5" type="synonym">GG13980</name>
    <name evidence="5" type="ORF">Dere_GG13980</name>
</gene>
<dbReference type="InterPro" id="IPR001611">
    <property type="entry name" value="Leu-rich_rpt"/>
</dbReference>
<dbReference type="eggNOG" id="KOG0619">
    <property type="taxonomic scope" value="Eukaryota"/>
</dbReference>
<sequence>MQAMLVLALLLLTGVFGKDLQECEDLGNGSHLCREIESFEQLNRYVGDTWRSVKVVNEHTGIERAEDGALPGLSRLLQLDLSESGGVTLGECGLQDFKALQKLNLTHCQLEELKSEHFPNPSEMINFDVSYNDILAITAKLMSGFANLEYANFSENLIANIEPNAFKDLKKLRFLDLTTNYQENITLGENANLRFLSISNNNLRDFQWCHFRGLPKLEELHLHSNWLERLDMGIFYALPNLRVLNVSNNNLFEIKRTLFMAPGEVAPLDLLDYSSNNVRVLEDSVFCRLKQLRTLNLWLNQINRIHPRAFLGLCSLQTLHLQGNKISVLPDDVFANLTALEKLDLSRNNIKKLGLRVFGERILRKLTYLDLSNNNIADLHPLALSSLPFIKELRLRRNRLVTLDLRMFAPLRQLQLLTISENRLEEIEGEILDTLDRLNHLELNNNRLTFLPDLKSLQNLLQLQHITLEGNPWQCLCLDEITSWLNGHHVSYARPSSAYFSGRKPLCVVTPMDKCLRDLQETRAQGIVESYEKI</sequence>
<dbReference type="Pfam" id="PF13855">
    <property type="entry name" value="LRR_8"/>
    <property type="match status" value="4"/>
</dbReference>
<evidence type="ECO:0000313" key="5">
    <source>
        <dbReference type="EMBL" id="EDV51294.1"/>
    </source>
</evidence>
<dbReference type="EMBL" id="CH954178">
    <property type="protein sequence ID" value="EDV51294.1"/>
    <property type="molecule type" value="Genomic_DNA"/>
</dbReference>
<evidence type="ECO:0000256" key="2">
    <source>
        <dbReference type="ARBA" id="ARBA00022729"/>
    </source>
</evidence>
<dbReference type="InterPro" id="IPR032675">
    <property type="entry name" value="LRR_dom_sf"/>
</dbReference>
<name>B3NGQ8_DROER</name>
<dbReference type="InterPro" id="IPR003591">
    <property type="entry name" value="Leu-rich_rpt_typical-subtyp"/>
</dbReference>
<dbReference type="OMA" id="TPMDKCL"/>
<dbReference type="PANTHER" id="PTHR24373">
    <property type="entry name" value="SLIT RELATED LEUCINE-RICH REPEAT NEURONAL PROTEIN"/>
    <property type="match status" value="1"/>
</dbReference>
<dbReference type="SUPFAM" id="SSF52058">
    <property type="entry name" value="L domain-like"/>
    <property type="match status" value="2"/>
</dbReference>
<evidence type="ECO:0008006" key="7">
    <source>
        <dbReference type="Google" id="ProtNLM"/>
    </source>
</evidence>
<feature type="signal peptide" evidence="4">
    <location>
        <begin position="1"/>
        <end position="17"/>
    </location>
</feature>
<dbReference type="PRINTS" id="PR00019">
    <property type="entry name" value="LEURICHRPT"/>
</dbReference>
<evidence type="ECO:0000313" key="6">
    <source>
        <dbReference type="Proteomes" id="UP000008711"/>
    </source>
</evidence>
<dbReference type="Gene3D" id="3.80.10.10">
    <property type="entry name" value="Ribonuclease Inhibitor"/>
    <property type="match status" value="3"/>
</dbReference>
<dbReference type="OrthoDB" id="676979at2759"/>
<dbReference type="PANTHER" id="PTHR24373:SF370">
    <property type="entry name" value="FISH-LIPS, ISOFORM E"/>
    <property type="match status" value="1"/>
</dbReference>
<reference evidence="5 6" key="1">
    <citation type="journal article" date="2007" name="Nature">
        <title>Evolution of genes and genomes on the Drosophila phylogeny.</title>
        <authorList>
            <consortium name="Drosophila 12 Genomes Consortium"/>
            <person name="Clark A.G."/>
            <person name="Eisen M.B."/>
            <person name="Smith D.R."/>
            <person name="Bergman C.M."/>
            <person name="Oliver B."/>
            <person name="Markow T.A."/>
            <person name="Kaufman T.C."/>
            <person name="Kellis M."/>
            <person name="Gelbart W."/>
            <person name="Iyer V.N."/>
            <person name="Pollard D.A."/>
            <person name="Sackton T.B."/>
            <person name="Larracuente A.M."/>
            <person name="Singh N.D."/>
            <person name="Abad J.P."/>
            <person name="Abt D.N."/>
            <person name="Adryan B."/>
            <person name="Aguade M."/>
            <person name="Akashi H."/>
            <person name="Anderson W.W."/>
            <person name="Aquadro C.F."/>
            <person name="Ardell D.H."/>
            <person name="Arguello R."/>
            <person name="Artieri C.G."/>
            <person name="Barbash D.A."/>
            <person name="Barker D."/>
            <person name="Barsanti P."/>
            <person name="Batterham P."/>
            <person name="Batzoglou S."/>
            <person name="Begun D."/>
            <person name="Bhutkar A."/>
            <person name="Blanco E."/>
            <person name="Bosak S.A."/>
            <person name="Bradley R.K."/>
            <person name="Brand A.D."/>
            <person name="Brent M.R."/>
            <person name="Brooks A.N."/>
            <person name="Brown R.H."/>
            <person name="Butlin R.K."/>
            <person name="Caggese C."/>
            <person name="Calvi B.R."/>
            <person name="Bernardo de Carvalho A."/>
            <person name="Caspi A."/>
            <person name="Castrezana S."/>
            <person name="Celniker S.E."/>
            <person name="Chang J.L."/>
            <person name="Chapple C."/>
            <person name="Chatterji S."/>
            <person name="Chinwalla A."/>
            <person name="Civetta A."/>
            <person name="Clifton S.W."/>
            <person name="Comeron J.M."/>
            <person name="Costello J.C."/>
            <person name="Coyne J.A."/>
            <person name="Daub J."/>
            <person name="David R.G."/>
            <person name="Delcher A.L."/>
            <person name="Delehaunty K."/>
            <person name="Do C.B."/>
            <person name="Ebling H."/>
            <person name="Edwards K."/>
            <person name="Eickbush T."/>
            <person name="Evans J.D."/>
            <person name="Filipski A."/>
            <person name="Findeiss S."/>
            <person name="Freyhult E."/>
            <person name="Fulton L."/>
            <person name="Fulton R."/>
            <person name="Garcia A.C."/>
            <person name="Gardiner A."/>
            <person name="Garfield D.A."/>
            <person name="Garvin B.E."/>
            <person name="Gibson G."/>
            <person name="Gilbert D."/>
            <person name="Gnerre S."/>
            <person name="Godfrey J."/>
            <person name="Good R."/>
            <person name="Gotea V."/>
            <person name="Gravely B."/>
            <person name="Greenberg A.J."/>
            <person name="Griffiths-Jones S."/>
            <person name="Gross S."/>
            <person name="Guigo R."/>
            <person name="Gustafson E.A."/>
            <person name="Haerty W."/>
            <person name="Hahn M.W."/>
            <person name="Halligan D.L."/>
            <person name="Halpern A.L."/>
            <person name="Halter G.M."/>
            <person name="Han M.V."/>
            <person name="Heger A."/>
            <person name="Hillier L."/>
            <person name="Hinrichs A.S."/>
            <person name="Holmes I."/>
            <person name="Hoskins R.A."/>
            <person name="Hubisz M.J."/>
            <person name="Hultmark D."/>
            <person name="Huntley M.A."/>
            <person name="Jaffe D.B."/>
            <person name="Jagadeeshan S."/>
            <person name="Jeck W.R."/>
            <person name="Johnson J."/>
            <person name="Jones C.D."/>
            <person name="Jordan W.C."/>
            <person name="Karpen G.H."/>
            <person name="Kataoka E."/>
            <person name="Keightley P.D."/>
            <person name="Kheradpour P."/>
            <person name="Kirkness E.F."/>
            <person name="Koerich L.B."/>
            <person name="Kristiansen K."/>
            <person name="Kudrna D."/>
            <person name="Kulathinal R.J."/>
            <person name="Kumar S."/>
            <person name="Kwok R."/>
            <person name="Lander E."/>
            <person name="Langley C.H."/>
            <person name="Lapoint R."/>
            <person name="Lazzaro B.P."/>
            <person name="Lee S.J."/>
            <person name="Levesque L."/>
            <person name="Li R."/>
            <person name="Lin C.F."/>
            <person name="Lin M.F."/>
            <person name="Lindblad-Toh K."/>
            <person name="Llopart A."/>
            <person name="Long M."/>
            <person name="Low L."/>
            <person name="Lozovsky E."/>
            <person name="Lu J."/>
            <person name="Luo M."/>
            <person name="Machado C.A."/>
            <person name="Makalowski W."/>
            <person name="Marzo M."/>
            <person name="Matsuda M."/>
            <person name="Matzkin L."/>
            <person name="McAllister B."/>
            <person name="McBride C.S."/>
            <person name="McKernan B."/>
            <person name="McKernan K."/>
            <person name="Mendez-Lago M."/>
            <person name="Minx P."/>
            <person name="Mollenhauer M.U."/>
            <person name="Montooth K."/>
            <person name="Mount S.M."/>
            <person name="Mu X."/>
            <person name="Myers E."/>
            <person name="Negre B."/>
            <person name="Newfeld S."/>
            <person name="Nielsen R."/>
            <person name="Noor M.A."/>
            <person name="O'Grady P."/>
            <person name="Pachter L."/>
            <person name="Papaceit M."/>
            <person name="Parisi M.J."/>
            <person name="Parisi M."/>
            <person name="Parts L."/>
            <person name="Pedersen J.S."/>
            <person name="Pesole G."/>
            <person name="Phillippy A.M."/>
            <person name="Ponting C.P."/>
            <person name="Pop M."/>
            <person name="Porcelli D."/>
            <person name="Powell J.R."/>
            <person name="Prohaska S."/>
            <person name="Pruitt K."/>
            <person name="Puig M."/>
            <person name="Quesneville H."/>
            <person name="Ram K.R."/>
            <person name="Rand D."/>
            <person name="Rasmussen M.D."/>
            <person name="Reed L.K."/>
            <person name="Reenan R."/>
            <person name="Reily A."/>
            <person name="Remington K.A."/>
            <person name="Rieger T.T."/>
            <person name="Ritchie M.G."/>
            <person name="Robin C."/>
            <person name="Rogers Y.H."/>
            <person name="Rohde C."/>
            <person name="Rozas J."/>
            <person name="Rubenfield M.J."/>
            <person name="Ruiz A."/>
            <person name="Russo S."/>
            <person name="Salzberg S.L."/>
            <person name="Sanchez-Gracia A."/>
            <person name="Saranga D.J."/>
            <person name="Sato H."/>
            <person name="Schaeffer S.W."/>
            <person name="Schatz M.C."/>
            <person name="Schlenke T."/>
            <person name="Schwartz R."/>
            <person name="Segarra C."/>
            <person name="Singh R.S."/>
            <person name="Sirot L."/>
            <person name="Sirota M."/>
            <person name="Sisneros N.B."/>
            <person name="Smith C.D."/>
            <person name="Smith T.F."/>
            <person name="Spieth J."/>
            <person name="Stage D.E."/>
            <person name="Stark A."/>
            <person name="Stephan W."/>
            <person name="Strausberg R.L."/>
            <person name="Strempel S."/>
            <person name="Sturgill D."/>
            <person name="Sutton G."/>
            <person name="Sutton G.G."/>
            <person name="Tao W."/>
            <person name="Teichmann S."/>
            <person name="Tobari Y.N."/>
            <person name="Tomimura Y."/>
            <person name="Tsolas J.M."/>
            <person name="Valente V.L."/>
            <person name="Venter E."/>
            <person name="Venter J.C."/>
            <person name="Vicario S."/>
            <person name="Vieira F.G."/>
            <person name="Vilella A.J."/>
            <person name="Villasante A."/>
            <person name="Walenz B."/>
            <person name="Wang J."/>
            <person name="Wasserman M."/>
            <person name="Watts T."/>
            <person name="Wilson D."/>
            <person name="Wilson R.K."/>
            <person name="Wing R.A."/>
            <person name="Wolfner M.F."/>
            <person name="Wong A."/>
            <person name="Wong G.K."/>
            <person name="Wu C.I."/>
            <person name="Wu G."/>
            <person name="Yamamoto D."/>
            <person name="Yang H.P."/>
            <person name="Yang S.P."/>
            <person name="Yorke J.A."/>
            <person name="Yoshida K."/>
            <person name="Zdobnov E."/>
            <person name="Zhang P."/>
            <person name="Zhang Y."/>
            <person name="Zimin A.V."/>
            <person name="Baldwin J."/>
            <person name="Abdouelleil A."/>
            <person name="Abdulkadir J."/>
            <person name="Abebe A."/>
            <person name="Abera B."/>
            <person name="Abreu J."/>
            <person name="Acer S.C."/>
            <person name="Aftuck L."/>
            <person name="Alexander A."/>
            <person name="An P."/>
            <person name="Anderson E."/>
            <person name="Anderson S."/>
            <person name="Arachi H."/>
            <person name="Azer M."/>
            <person name="Bachantsang P."/>
            <person name="Barry A."/>
            <person name="Bayul T."/>
            <person name="Berlin A."/>
            <person name="Bessette D."/>
            <person name="Bloom T."/>
            <person name="Blye J."/>
            <person name="Boguslavskiy L."/>
            <person name="Bonnet C."/>
            <person name="Boukhgalter B."/>
            <person name="Bourzgui I."/>
            <person name="Brown A."/>
            <person name="Cahill P."/>
            <person name="Channer S."/>
            <person name="Cheshatsang Y."/>
            <person name="Chuda L."/>
            <person name="Citroen M."/>
            <person name="Collymore A."/>
            <person name="Cooke P."/>
            <person name="Costello M."/>
            <person name="D'Aco K."/>
            <person name="Daza R."/>
            <person name="De Haan G."/>
            <person name="DeGray S."/>
            <person name="DeMaso C."/>
            <person name="Dhargay N."/>
            <person name="Dooley K."/>
            <person name="Dooley E."/>
            <person name="Doricent M."/>
            <person name="Dorje P."/>
            <person name="Dorjee K."/>
            <person name="Dupes A."/>
            <person name="Elong R."/>
            <person name="Falk J."/>
            <person name="Farina A."/>
            <person name="Faro S."/>
            <person name="Ferguson D."/>
            <person name="Fisher S."/>
            <person name="Foley C.D."/>
            <person name="Franke A."/>
            <person name="Friedrich D."/>
            <person name="Gadbois L."/>
            <person name="Gearin G."/>
            <person name="Gearin C.R."/>
            <person name="Giannoukos G."/>
            <person name="Goode T."/>
            <person name="Graham J."/>
            <person name="Grandbois E."/>
            <person name="Grewal S."/>
            <person name="Gyaltsen K."/>
            <person name="Hafez N."/>
            <person name="Hagos B."/>
            <person name="Hall J."/>
            <person name="Henson C."/>
            <person name="Hollinger A."/>
            <person name="Honan T."/>
            <person name="Huard M.D."/>
            <person name="Hughes L."/>
            <person name="Hurhula B."/>
            <person name="Husby M.E."/>
            <person name="Kamat A."/>
            <person name="Kanga B."/>
            <person name="Kashin S."/>
            <person name="Khazanovich D."/>
            <person name="Kisner P."/>
            <person name="Lance K."/>
            <person name="Lara M."/>
            <person name="Lee W."/>
            <person name="Lennon N."/>
            <person name="Letendre F."/>
            <person name="LeVine R."/>
            <person name="Lipovsky A."/>
            <person name="Liu X."/>
            <person name="Liu J."/>
            <person name="Liu S."/>
            <person name="Lokyitsang T."/>
            <person name="Lokyitsang Y."/>
            <person name="Lubonja R."/>
            <person name="Lui A."/>
            <person name="MacDonald P."/>
            <person name="Magnisalis V."/>
            <person name="Maru K."/>
            <person name="Matthews C."/>
            <person name="McCusker W."/>
            <person name="McDonough S."/>
            <person name="Mehta T."/>
            <person name="Meldrim J."/>
            <person name="Meneus L."/>
            <person name="Mihai O."/>
            <person name="Mihalev A."/>
            <person name="Mihova T."/>
            <person name="Mittelman R."/>
            <person name="Mlenga V."/>
            <person name="Montmayeur A."/>
            <person name="Mulrain L."/>
            <person name="Navidi A."/>
            <person name="Naylor J."/>
            <person name="Negash T."/>
            <person name="Nguyen T."/>
            <person name="Nguyen N."/>
            <person name="Nicol R."/>
            <person name="Norbu C."/>
            <person name="Norbu N."/>
            <person name="Novod N."/>
            <person name="O'Neill B."/>
            <person name="Osman S."/>
            <person name="Markiewicz E."/>
            <person name="Oyono O.L."/>
            <person name="Patti C."/>
            <person name="Phunkhang P."/>
            <person name="Pierre F."/>
            <person name="Priest M."/>
            <person name="Raghuraman S."/>
            <person name="Rege F."/>
            <person name="Reyes R."/>
            <person name="Rise C."/>
            <person name="Rogov P."/>
            <person name="Ross K."/>
            <person name="Ryan E."/>
            <person name="Settipalli S."/>
            <person name="Shea T."/>
            <person name="Sherpa N."/>
            <person name="Shi L."/>
            <person name="Shih D."/>
            <person name="Sparrow T."/>
            <person name="Spaulding J."/>
            <person name="Stalker J."/>
            <person name="Stange-Thomann N."/>
            <person name="Stavropoulos S."/>
            <person name="Stone C."/>
            <person name="Strader C."/>
            <person name="Tesfaye S."/>
            <person name="Thomson T."/>
            <person name="Thoulutsang Y."/>
            <person name="Thoulutsang D."/>
            <person name="Topham K."/>
            <person name="Topping I."/>
            <person name="Tsamla T."/>
            <person name="Vassiliev H."/>
            <person name="Vo A."/>
            <person name="Wangchuk T."/>
            <person name="Wangdi T."/>
            <person name="Weiand M."/>
            <person name="Wilkinson J."/>
            <person name="Wilson A."/>
            <person name="Yadav S."/>
            <person name="Young G."/>
            <person name="Yu Q."/>
            <person name="Zembek L."/>
            <person name="Zhong D."/>
            <person name="Zimmer A."/>
            <person name="Zwirko Z."/>
            <person name="Jaffe D.B."/>
            <person name="Alvarez P."/>
            <person name="Brockman W."/>
            <person name="Butler J."/>
            <person name="Chin C."/>
            <person name="Gnerre S."/>
            <person name="Grabherr M."/>
            <person name="Kleber M."/>
            <person name="Mauceli E."/>
            <person name="MacCallum I."/>
        </authorList>
    </citation>
    <scope>NUCLEOTIDE SEQUENCE [LARGE SCALE GENOMIC DNA]</scope>
    <source>
        <strain evidence="5 6">TSC#14021-0224.01</strain>
    </source>
</reference>
<evidence type="ECO:0000256" key="3">
    <source>
        <dbReference type="ARBA" id="ARBA00022737"/>
    </source>
</evidence>
<accession>B3NGQ8</accession>
<dbReference type="HOGENOM" id="CLU_000288_18_6_1"/>
<proteinExistence type="predicted"/>
<keyword evidence="2 4" id="KW-0732">Signal</keyword>
<dbReference type="InterPro" id="IPR050328">
    <property type="entry name" value="Dev_Immune_Receptor"/>
</dbReference>
<keyword evidence="3" id="KW-0677">Repeat</keyword>
<feature type="chain" id="PRO_5002792319" description="LRRCT domain-containing protein" evidence="4">
    <location>
        <begin position="18"/>
        <end position="534"/>
    </location>
</feature>
<dbReference type="PROSITE" id="PS51450">
    <property type="entry name" value="LRR"/>
    <property type="match status" value="5"/>
</dbReference>
<evidence type="ECO:0000256" key="1">
    <source>
        <dbReference type="ARBA" id="ARBA00022614"/>
    </source>
</evidence>
<dbReference type="SMART" id="SM00369">
    <property type="entry name" value="LRR_TYP"/>
    <property type="match status" value="11"/>
</dbReference>
<reference evidence="5 6" key="2">
    <citation type="journal article" date="2008" name="Bioinformatics">
        <title>Assembly reconciliation.</title>
        <authorList>
            <person name="Zimin A.V."/>
            <person name="Smith D.R."/>
            <person name="Sutton G."/>
            <person name="Yorke J.A."/>
        </authorList>
    </citation>
    <scope>NUCLEOTIDE SEQUENCE [LARGE SCALE GENOMIC DNA]</scope>
    <source>
        <strain evidence="5 6">TSC#14021-0224.01</strain>
    </source>
</reference>
<dbReference type="FunFam" id="3.80.10.10:FF:001489">
    <property type="entry name" value="GD12868"/>
    <property type="match status" value="1"/>
</dbReference>
<dbReference type="AlphaFoldDB" id="B3NGQ8"/>
<protein>
    <recommendedName>
        <fullName evidence="7">LRRCT domain-containing protein</fullName>
    </recommendedName>
</protein>
<keyword evidence="1" id="KW-0433">Leucine-rich repeat</keyword>
<evidence type="ECO:0000256" key="4">
    <source>
        <dbReference type="SAM" id="SignalP"/>
    </source>
</evidence>
<dbReference type="Proteomes" id="UP000008711">
    <property type="component" value="Unassembled WGS sequence"/>
</dbReference>
<dbReference type="PhylomeDB" id="B3NGQ8"/>
<organism evidence="5 6">
    <name type="scientific">Drosophila erecta</name>
    <name type="common">Fruit fly</name>
    <dbReference type="NCBI Taxonomy" id="7220"/>
    <lineage>
        <taxon>Eukaryota</taxon>
        <taxon>Metazoa</taxon>
        <taxon>Ecdysozoa</taxon>
        <taxon>Arthropoda</taxon>
        <taxon>Hexapoda</taxon>
        <taxon>Insecta</taxon>
        <taxon>Pterygota</taxon>
        <taxon>Neoptera</taxon>
        <taxon>Endopterygota</taxon>
        <taxon>Diptera</taxon>
        <taxon>Brachycera</taxon>
        <taxon>Muscomorpha</taxon>
        <taxon>Ephydroidea</taxon>
        <taxon>Drosophilidae</taxon>
        <taxon>Drosophila</taxon>
        <taxon>Sophophora</taxon>
    </lineage>
</organism>
<keyword evidence="6" id="KW-1185">Reference proteome</keyword>
<dbReference type="KEGG" id="der:6546502"/>